<protein>
    <recommendedName>
        <fullName evidence="4">NmrA-like domain-containing protein</fullName>
    </recommendedName>
</protein>
<evidence type="ECO:0000256" key="1">
    <source>
        <dbReference type="ARBA" id="ARBA00006328"/>
    </source>
</evidence>
<dbReference type="PANTHER" id="PTHR42748:SF30">
    <property type="entry name" value="NMRA-LIKE DOMAIN-CONTAINING PROTEIN"/>
    <property type="match status" value="1"/>
</dbReference>
<dbReference type="Pfam" id="PF05368">
    <property type="entry name" value="NmrA"/>
    <property type="match status" value="1"/>
</dbReference>
<evidence type="ECO:0000313" key="6">
    <source>
        <dbReference type="Proteomes" id="UP000191004"/>
    </source>
</evidence>
<dbReference type="PANTHER" id="PTHR42748">
    <property type="entry name" value="NITROGEN METABOLITE REPRESSION PROTEIN NMRA FAMILY MEMBER"/>
    <property type="match status" value="1"/>
</dbReference>
<comment type="caution">
    <text evidence="5">The sequence shown here is derived from an EMBL/GenBank/DDBJ whole genome shotgun (WGS) entry which is preliminary data.</text>
</comment>
<accession>A0A1T3CQH3</accession>
<keyword evidence="2" id="KW-0521">NADP</keyword>
<gene>
    <name evidence="5" type="ORF">A0O28_0111080</name>
</gene>
<evidence type="ECO:0000313" key="5">
    <source>
        <dbReference type="EMBL" id="OPB43245.1"/>
    </source>
</evidence>
<name>A0A1T3CQH3_9HYPO</name>
<dbReference type="InterPro" id="IPR036291">
    <property type="entry name" value="NAD(P)-bd_dom_sf"/>
</dbReference>
<keyword evidence="3" id="KW-0560">Oxidoreductase</keyword>
<dbReference type="InterPro" id="IPR051164">
    <property type="entry name" value="NmrA-like_oxidored"/>
</dbReference>
<reference evidence="5 6" key="1">
    <citation type="submission" date="2016-04" db="EMBL/GenBank/DDBJ databases">
        <title>Multiple horizontal gene transfer events from other fungi enriched the ability of the initially mycotrophic fungus Trichoderma (Ascomycota) to feed on dead plant biomass.</title>
        <authorList>
            <person name="Atanasova L."/>
            <person name="Chenthamara K."/>
            <person name="Zhang J."/>
            <person name="Grujic M."/>
            <person name="Henrissat B."/>
            <person name="Kuo A."/>
            <person name="Aertz A."/>
            <person name="Salamov A."/>
            <person name="Lipzen A."/>
            <person name="Labutti K."/>
            <person name="Barry K."/>
            <person name="Miao Y."/>
            <person name="Rahimi M.J."/>
            <person name="Shen Q."/>
            <person name="Grigoriev I.V."/>
            <person name="Kubicek C.P."/>
            <person name="Druzhinina I.S."/>
        </authorList>
    </citation>
    <scope>NUCLEOTIDE SEQUENCE [LARGE SCALE GENOMIC DNA]</scope>
    <source>
        <strain evidence="5 6">NJAU 4742</strain>
    </source>
</reference>
<keyword evidence="6" id="KW-1185">Reference proteome</keyword>
<dbReference type="Gene3D" id="3.90.25.10">
    <property type="entry name" value="UDP-galactose 4-epimerase, domain 1"/>
    <property type="match status" value="1"/>
</dbReference>
<dbReference type="OrthoDB" id="300709at2759"/>
<evidence type="ECO:0000256" key="3">
    <source>
        <dbReference type="ARBA" id="ARBA00023002"/>
    </source>
</evidence>
<dbReference type="SUPFAM" id="SSF51735">
    <property type="entry name" value="NAD(P)-binding Rossmann-fold domains"/>
    <property type="match status" value="1"/>
</dbReference>
<dbReference type="EMBL" id="LVVK01000010">
    <property type="protein sequence ID" value="OPB43245.1"/>
    <property type="molecule type" value="Genomic_DNA"/>
</dbReference>
<dbReference type="GO" id="GO:0016491">
    <property type="term" value="F:oxidoreductase activity"/>
    <property type="evidence" value="ECO:0007669"/>
    <property type="project" value="UniProtKB-KW"/>
</dbReference>
<dbReference type="GO" id="GO:0005634">
    <property type="term" value="C:nucleus"/>
    <property type="evidence" value="ECO:0007669"/>
    <property type="project" value="TreeGrafter"/>
</dbReference>
<dbReference type="Gene3D" id="3.40.50.720">
    <property type="entry name" value="NAD(P)-binding Rossmann-like Domain"/>
    <property type="match status" value="1"/>
</dbReference>
<dbReference type="InterPro" id="IPR008030">
    <property type="entry name" value="NmrA-like"/>
</dbReference>
<dbReference type="AlphaFoldDB" id="A0A1T3CQH3"/>
<proteinExistence type="inferred from homology"/>
<dbReference type="Proteomes" id="UP000191004">
    <property type="component" value="Unassembled WGS sequence"/>
</dbReference>
<comment type="similarity">
    <text evidence="1">Belongs to the NmrA-type oxidoreductase family.</text>
</comment>
<feature type="domain" description="NmrA-like" evidence="4">
    <location>
        <begin position="5"/>
        <end position="311"/>
    </location>
</feature>
<evidence type="ECO:0000259" key="4">
    <source>
        <dbReference type="Pfam" id="PF05368"/>
    </source>
</evidence>
<organism evidence="5 6">
    <name type="scientific">Trichoderma guizhouense</name>
    <dbReference type="NCBI Taxonomy" id="1491466"/>
    <lineage>
        <taxon>Eukaryota</taxon>
        <taxon>Fungi</taxon>
        <taxon>Dikarya</taxon>
        <taxon>Ascomycota</taxon>
        <taxon>Pezizomycotina</taxon>
        <taxon>Sordariomycetes</taxon>
        <taxon>Hypocreomycetidae</taxon>
        <taxon>Hypocreales</taxon>
        <taxon>Hypocreaceae</taxon>
        <taxon>Trichoderma</taxon>
    </lineage>
</organism>
<sequence length="335" mass="37810">MQYETFAILGATGQQGGAVVRHLAKTNPDAKIRAITRSPEKQNAQALLSLGPNVSLVQASFADRQSLVEAFSGAEVIFLVTDYWNTQNNAVSANLNTEITDGMTAIEVAARTKSLKHFIFGTLLDFAPLSDMKWRNMYHFNTKAVLNHYIRAKPDLWAKTTLIFSPIYYENYLTFDQKFYPMLGGPRMVGDEYVAWYPKGGTSNLSYLSIEDLGKVFGAVIEKPQSYFQKMAIIVGEFFSAQDLIGQWADVVGVKAKIETLSLKKFIDRVGQLGGPEFMALEIYEQMRCLEELGDLRTIQTEIPIVDMSKVVKLTSWKQWIAAQDWTEFFRFVSK</sequence>
<evidence type="ECO:0000256" key="2">
    <source>
        <dbReference type="ARBA" id="ARBA00022857"/>
    </source>
</evidence>